<feature type="transmembrane region" description="Helical" evidence="2">
    <location>
        <begin position="84"/>
        <end position="103"/>
    </location>
</feature>
<dbReference type="EMBL" id="CP034458">
    <property type="protein sequence ID" value="QBM88622.1"/>
    <property type="molecule type" value="Genomic_DNA"/>
</dbReference>
<accession>A0A4P6XMI0</accession>
<dbReference type="AlphaFoldDB" id="A0A4P6XMI0"/>
<keyword evidence="2" id="KW-1133">Transmembrane helix</keyword>
<evidence type="ECO:0000256" key="2">
    <source>
        <dbReference type="SAM" id="Phobius"/>
    </source>
</evidence>
<organism evidence="3 4">
    <name type="scientific">Metschnikowia aff. pulcherrima</name>
    <dbReference type="NCBI Taxonomy" id="2163413"/>
    <lineage>
        <taxon>Eukaryota</taxon>
        <taxon>Fungi</taxon>
        <taxon>Dikarya</taxon>
        <taxon>Ascomycota</taxon>
        <taxon>Saccharomycotina</taxon>
        <taxon>Pichiomycetes</taxon>
        <taxon>Metschnikowiaceae</taxon>
        <taxon>Metschnikowia</taxon>
    </lineage>
</organism>
<feature type="region of interest" description="Disordered" evidence="1">
    <location>
        <begin position="477"/>
        <end position="511"/>
    </location>
</feature>
<keyword evidence="4" id="KW-1185">Reference proteome</keyword>
<reference evidence="4" key="1">
    <citation type="submission" date="2019-03" db="EMBL/GenBank/DDBJ databases">
        <title>Snf2 controls pulcherriminic acid biosynthesis and connects pigmentation and antifungal activity of the yeast Metschnikowia pulcherrima.</title>
        <authorList>
            <person name="Gore-Lloyd D."/>
            <person name="Sumann I."/>
            <person name="Brachmann A.O."/>
            <person name="Schneeberger K."/>
            <person name="Ortiz-Merino R.A."/>
            <person name="Moreno-Beltran M."/>
            <person name="Schlaefli M."/>
            <person name="Kirner P."/>
            <person name="Santos Kron A."/>
            <person name="Wolfe K.H."/>
            <person name="Piel J."/>
            <person name="Ahrens C.H."/>
            <person name="Henk D."/>
            <person name="Freimoser F.M."/>
        </authorList>
    </citation>
    <scope>NUCLEOTIDE SEQUENCE [LARGE SCALE GENOMIC DNA]</scope>
    <source>
        <strain evidence="4">APC 1.2</strain>
    </source>
</reference>
<name>A0A4P6XMI0_9ASCO</name>
<evidence type="ECO:0000313" key="4">
    <source>
        <dbReference type="Proteomes" id="UP000292447"/>
    </source>
</evidence>
<sequence>MKIDPHHLVSSRDEYSLLAYGRRCFGIIWGPGLDFLKIHHFLKQINHSNPHRVFLHVLELYQGHTPHAFIVLEMEYRTAIQQKYFTYLMAILSLKLPFWIHIWDTLEHDAFRRDFLTPSQLDSELCINRLWLKNGAVFLIKKGFTEDNPHGEYVPEVTLDEAMEILEKNQASEIGSLTQEVNKLLSESQPHMMEHVLDMTNVYIPKKLANLVLENPHWIEFPDFDEFDPTQVNFGAIPDSALLADEILFTVAISDINDEKNGLERHFSRSLTTAQWVSLAIKNKANNAFLAAKDNIKESERLALFLGKSVSSDAFSSESLINKLVSVGLADKTFRAKLVECPDTQLKKTWKEHVCVLDDEFLQMYKVSQRQEWKGDGNDFSENNNFDIAYEPEAKTKPAVFAGLEDTSEFAENFTQKDIWGKLSAVIEDPQIMNQAQAQALSETDLEKTAYLEDFDDFVEYYARHFLGYDENDLEKHRVEKSPKQSPGLSEENGDDSFDWQKYNDDSDYDSAFSEEEIDILTGKMF</sequence>
<keyword evidence="2" id="KW-0812">Transmembrane</keyword>
<dbReference type="Proteomes" id="UP000292447">
    <property type="component" value="Chromosome III"/>
</dbReference>
<evidence type="ECO:0000313" key="3">
    <source>
        <dbReference type="EMBL" id="QBM88622.1"/>
    </source>
</evidence>
<gene>
    <name evidence="3" type="ORF">METSCH_C05980</name>
</gene>
<keyword evidence="2" id="KW-0472">Membrane</keyword>
<evidence type="ECO:0000256" key="1">
    <source>
        <dbReference type="SAM" id="MobiDB-lite"/>
    </source>
</evidence>
<proteinExistence type="predicted"/>
<protein>
    <submittedName>
        <fullName evidence="3">Uncharacterized protein</fullName>
    </submittedName>
</protein>